<dbReference type="InterPro" id="IPR035979">
    <property type="entry name" value="RBD_domain_sf"/>
</dbReference>
<dbReference type="STRING" id="5722.A2F001"/>
<dbReference type="CDD" id="cd12446">
    <property type="entry name" value="RRM_RBM25"/>
    <property type="match status" value="1"/>
</dbReference>
<dbReference type="GO" id="GO:0003723">
    <property type="term" value="F:RNA binding"/>
    <property type="evidence" value="ECO:0007669"/>
    <property type="project" value="UniProtKB-UniRule"/>
</dbReference>
<dbReference type="SMR" id="A2F001"/>
<dbReference type="PANTHER" id="PTHR18806:SF4">
    <property type="entry name" value="RNA-BINDING PROTEIN 25"/>
    <property type="match status" value="1"/>
</dbReference>
<evidence type="ECO:0000259" key="2">
    <source>
        <dbReference type="PROSITE" id="PS50102"/>
    </source>
</evidence>
<evidence type="ECO:0000313" key="4">
    <source>
        <dbReference type="Proteomes" id="UP000001542"/>
    </source>
</evidence>
<dbReference type="PROSITE" id="PS50102">
    <property type="entry name" value="RRM"/>
    <property type="match status" value="1"/>
</dbReference>
<dbReference type="AlphaFoldDB" id="A2F001"/>
<dbReference type="PANTHER" id="PTHR18806">
    <property type="entry name" value="RBM25 PROTEIN"/>
    <property type="match status" value="1"/>
</dbReference>
<dbReference type="InterPro" id="IPR052768">
    <property type="entry name" value="RBM25"/>
</dbReference>
<dbReference type="OrthoDB" id="6275295at2759"/>
<dbReference type="InterPro" id="IPR000504">
    <property type="entry name" value="RRM_dom"/>
</dbReference>
<dbReference type="Pfam" id="PF00076">
    <property type="entry name" value="RRM_1"/>
    <property type="match status" value="1"/>
</dbReference>
<dbReference type="RefSeq" id="XP_001314343.1">
    <property type="nucleotide sequence ID" value="XM_001314325.1"/>
</dbReference>
<gene>
    <name evidence="3" type="ORF">TVAG_111420</name>
</gene>
<sequence>MDWDTQVTLFVCNIAPTLPDSFVVSILQQFGHVLNWKRAKTINDRTLDFGFVDFASPNDALKALRLIPYVKVLDLSWTAKLDRSQELNLQAFQTAKNLRLGFNQNQEIREDQLTMKVINELISSATFAKANERMVGIIESEFDEKRESEHFRYQTEVRKEDEQFDSLFKEALMVQKGIEISREAQLKSMEQAKFESQARIDRKNFLRNWKRPMLESNDIESLTKFAQIWTQFNNYRKERTTMRENEREYENLLE</sequence>
<feature type="domain" description="RRM" evidence="2">
    <location>
        <begin position="7"/>
        <end position="105"/>
    </location>
</feature>
<keyword evidence="4" id="KW-1185">Reference proteome</keyword>
<dbReference type="EMBL" id="DS113557">
    <property type="protein sequence ID" value="EAY01785.1"/>
    <property type="molecule type" value="Genomic_DNA"/>
</dbReference>
<dbReference type="SUPFAM" id="SSF54928">
    <property type="entry name" value="RNA-binding domain, RBD"/>
    <property type="match status" value="1"/>
</dbReference>
<accession>A2F001</accession>
<dbReference type="VEuPathDB" id="TrichDB:TVAG_111420"/>
<reference evidence="3" key="1">
    <citation type="submission" date="2006-10" db="EMBL/GenBank/DDBJ databases">
        <authorList>
            <person name="Amadeo P."/>
            <person name="Zhao Q."/>
            <person name="Wortman J."/>
            <person name="Fraser-Liggett C."/>
            <person name="Carlton J."/>
        </authorList>
    </citation>
    <scope>NUCLEOTIDE SEQUENCE</scope>
    <source>
        <strain evidence="3">G3</strain>
    </source>
</reference>
<keyword evidence="1" id="KW-0694">RNA-binding</keyword>
<dbReference type="InterPro" id="IPR034268">
    <property type="entry name" value="RBM25_RRM"/>
</dbReference>
<dbReference type="SMART" id="SM00360">
    <property type="entry name" value="RRM"/>
    <property type="match status" value="1"/>
</dbReference>
<dbReference type="InterPro" id="IPR012677">
    <property type="entry name" value="Nucleotide-bd_a/b_plait_sf"/>
</dbReference>
<name>A2F001_TRIV3</name>
<dbReference type="Gene3D" id="3.30.70.330">
    <property type="match status" value="1"/>
</dbReference>
<protein>
    <recommendedName>
        <fullName evidence="2">RRM domain-containing protein</fullName>
    </recommendedName>
</protein>
<proteinExistence type="predicted"/>
<organism evidence="3 4">
    <name type="scientific">Trichomonas vaginalis (strain ATCC PRA-98 / G3)</name>
    <dbReference type="NCBI Taxonomy" id="412133"/>
    <lineage>
        <taxon>Eukaryota</taxon>
        <taxon>Metamonada</taxon>
        <taxon>Parabasalia</taxon>
        <taxon>Trichomonadida</taxon>
        <taxon>Trichomonadidae</taxon>
        <taxon>Trichomonas</taxon>
    </lineage>
</organism>
<dbReference type="KEGG" id="tva:4759614"/>
<dbReference type="InParanoid" id="A2F001"/>
<dbReference type="VEuPathDB" id="TrichDB:TVAGG3_0144670"/>
<reference evidence="3" key="2">
    <citation type="journal article" date="2007" name="Science">
        <title>Draft genome sequence of the sexually transmitted pathogen Trichomonas vaginalis.</title>
        <authorList>
            <person name="Carlton J.M."/>
            <person name="Hirt R.P."/>
            <person name="Silva J.C."/>
            <person name="Delcher A.L."/>
            <person name="Schatz M."/>
            <person name="Zhao Q."/>
            <person name="Wortman J.R."/>
            <person name="Bidwell S.L."/>
            <person name="Alsmark U.C.M."/>
            <person name="Besteiro S."/>
            <person name="Sicheritz-Ponten T."/>
            <person name="Noel C.J."/>
            <person name="Dacks J.B."/>
            <person name="Foster P.G."/>
            <person name="Simillion C."/>
            <person name="Van de Peer Y."/>
            <person name="Miranda-Saavedra D."/>
            <person name="Barton G.J."/>
            <person name="Westrop G.D."/>
            <person name="Mueller S."/>
            <person name="Dessi D."/>
            <person name="Fiori P.L."/>
            <person name="Ren Q."/>
            <person name="Paulsen I."/>
            <person name="Zhang H."/>
            <person name="Bastida-Corcuera F.D."/>
            <person name="Simoes-Barbosa A."/>
            <person name="Brown M.T."/>
            <person name="Hayes R.D."/>
            <person name="Mukherjee M."/>
            <person name="Okumura C.Y."/>
            <person name="Schneider R."/>
            <person name="Smith A.J."/>
            <person name="Vanacova S."/>
            <person name="Villalvazo M."/>
            <person name="Haas B.J."/>
            <person name="Pertea M."/>
            <person name="Feldblyum T.V."/>
            <person name="Utterback T.R."/>
            <person name="Shu C.L."/>
            <person name="Osoegawa K."/>
            <person name="de Jong P.J."/>
            <person name="Hrdy I."/>
            <person name="Horvathova L."/>
            <person name="Zubacova Z."/>
            <person name="Dolezal P."/>
            <person name="Malik S.B."/>
            <person name="Logsdon J.M. Jr."/>
            <person name="Henze K."/>
            <person name="Gupta A."/>
            <person name="Wang C.C."/>
            <person name="Dunne R.L."/>
            <person name="Upcroft J.A."/>
            <person name="Upcroft P."/>
            <person name="White O."/>
            <person name="Salzberg S.L."/>
            <person name="Tang P."/>
            <person name="Chiu C.-H."/>
            <person name="Lee Y.-S."/>
            <person name="Embley T.M."/>
            <person name="Coombs G.H."/>
            <person name="Mottram J.C."/>
            <person name="Tachezy J."/>
            <person name="Fraser-Liggett C.M."/>
            <person name="Johnson P.J."/>
        </authorList>
    </citation>
    <scope>NUCLEOTIDE SEQUENCE [LARGE SCALE GENOMIC DNA]</scope>
    <source>
        <strain evidence="3">G3</strain>
    </source>
</reference>
<evidence type="ECO:0000256" key="1">
    <source>
        <dbReference type="PROSITE-ProRule" id="PRU00176"/>
    </source>
</evidence>
<evidence type="ECO:0000313" key="3">
    <source>
        <dbReference type="EMBL" id="EAY01785.1"/>
    </source>
</evidence>
<dbReference type="Proteomes" id="UP000001542">
    <property type="component" value="Unassembled WGS sequence"/>
</dbReference>